<feature type="compositionally biased region" description="Polar residues" evidence="2">
    <location>
        <begin position="908"/>
        <end position="919"/>
    </location>
</feature>
<evidence type="ECO:0000313" key="7">
    <source>
        <dbReference type="WBParaSite" id="PgR105_g011_t04"/>
    </source>
</evidence>
<feature type="compositionally biased region" description="Basic and acidic residues" evidence="2">
    <location>
        <begin position="921"/>
        <end position="931"/>
    </location>
</feature>
<keyword evidence="1" id="KW-0343">GTPase activation</keyword>
<protein>
    <submittedName>
        <fullName evidence="6 7">GTPase-activating Rap/Ran-GAP domain-like protein 3</fullName>
    </submittedName>
</protein>
<name>A0A915C9R6_PARUN</name>
<feature type="compositionally biased region" description="Low complexity" evidence="2">
    <location>
        <begin position="829"/>
        <end position="839"/>
    </location>
</feature>
<keyword evidence="5" id="KW-1185">Reference proteome</keyword>
<feature type="domain" description="CNH" evidence="4">
    <location>
        <begin position="522"/>
        <end position="817"/>
    </location>
</feature>
<evidence type="ECO:0000259" key="3">
    <source>
        <dbReference type="PROSITE" id="PS50085"/>
    </source>
</evidence>
<dbReference type="InterPro" id="IPR001180">
    <property type="entry name" value="CNH_dom"/>
</dbReference>
<dbReference type="PROSITE" id="PS50085">
    <property type="entry name" value="RAPGAP"/>
    <property type="match status" value="1"/>
</dbReference>
<dbReference type="GO" id="GO:0051056">
    <property type="term" value="P:regulation of small GTPase mediated signal transduction"/>
    <property type="evidence" value="ECO:0007669"/>
    <property type="project" value="InterPro"/>
</dbReference>
<dbReference type="PANTHER" id="PTHR15711:SF62">
    <property type="entry name" value="GTPASE-ACTIVATING RAP_RAN-GAP DOMAIN-LIKE PROTEIN 3"/>
    <property type="match status" value="1"/>
</dbReference>
<dbReference type="WBParaSite" id="PgR105_g011_t01">
    <property type="protein sequence ID" value="PgR105_g011_t01"/>
    <property type="gene ID" value="PgR105_g011"/>
</dbReference>
<evidence type="ECO:0000313" key="6">
    <source>
        <dbReference type="WBParaSite" id="PgR105_g011_t01"/>
    </source>
</evidence>
<dbReference type="InterPro" id="IPR050989">
    <property type="entry name" value="Rap1_Ran_GAP"/>
</dbReference>
<dbReference type="Pfam" id="PF00780">
    <property type="entry name" value="CNH"/>
    <property type="match status" value="1"/>
</dbReference>
<dbReference type="Gene3D" id="3.40.50.11210">
    <property type="entry name" value="Rap/Ran-GAP"/>
    <property type="match status" value="1"/>
</dbReference>
<feature type="domain" description="Rap-GAP" evidence="3">
    <location>
        <begin position="224"/>
        <end position="441"/>
    </location>
</feature>
<dbReference type="Proteomes" id="UP000887569">
    <property type="component" value="Unplaced"/>
</dbReference>
<feature type="region of interest" description="Disordered" evidence="2">
    <location>
        <begin position="902"/>
        <end position="934"/>
    </location>
</feature>
<organism evidence="5 6">
    <name type="scientific">Parascaris univalens</name>
    <name type="common">Nematode worm</name>
    <dbReference type="NCBI Taxonomy" id="6257"/>
    <lineage>
        <taxon>Eukaryota</taxon>
        <taxon>Metazoa</taxon>
        <taxon>Ecdysozoa</taxon>
        <taxon>Nematoda</taxon>
        <taxon>Chromadorea</taxon>
        <taxon>Rhabditida</taxon>
        <taxon>Spirurina</taxon>
        <taxon>Ascaridomorpha</taxon>
        <taxon>Ascaridoidea</taxon>
        <taxon>Ascarididae</taxon>
        <taxon>Parascaris</taxon>
    </lineage>
</organism>
<dbReference type="PROSITE" id="PS50219">
    <property type="entry name" value="CNH"/>
    <property type="match status" value="1"/>
</dbReference>
<dbReference type="GO" id="GO:0005096">
    <property type="term" value="F:GTPase activator activity"/>
    <property type="evidence" value="ECO:0007669"/>
    <property type="project" value="UniProtKB-KW"/>
</dbReference>
<dbReference type="WBParaSite" id="PgR105_g011_t04">
    <property type="protein sequence ID" value="PgR105_g011_t04"/>
    <property type="gene ID" value="PgR105_g011"/>
</dbReference>
<sequence length="957" mass="108134">KWRMLSASERRRLSQNRSVSSPLLRSVLQARSFRTSKIRRTIVRHTEYLAIIPLSSPSEMKHREARISVRREQYYGSLELLVSVDPGGRIRNVGRFRLEPSSDLHYDASAPSTSPVIVENPQEETRWYWKYFLGNEHQNFAGIDPSTKSPFFMSILVEEESEGNRMCRAILWTAEGPRRLCVPAYTGSSNKAITAKSILQHFPGMSDYNRSLKEIVSAKLQKDLIVLEDQEGGANCKFGVIYALGNQVSDTQMLSNEHGDGNFARFVKLLGQRIELQDWGSYRGGLDTTTNSTGRESVYTVFAGHEIMFHVSTMLPYSKDNKQQIERKRHVGNDIVNIVFESGGNPENPNFSPTMMKSHFTHVFAVVTYDEKIECYRLWVFSEETVPAFGPALPRPNIFHDPQKFREFLLTKLINAEKAAFQAKVFIEKRKQTVDALLKDIYIDHLKEVNKGFHKVTDIVIRKLRSPSKKESSTEGVDFCKYGELIKLEKMLSGDVNDMVQVASIRSKQPWEPRMIFENTLAWEVIDSDTWGSTSIVVATEDTGVILLSTGLSVPIFEANARIHQLAVREHFGLFLARIDKGKESSLIVFALADLRLAVQTGNLIMRKTCIEHRIPSSKGCHLFETSDANGLRLNIVLCIGKNMILLRWAFGPLGRIRAGTDLTNNFTQLKNISLCDEVTAISVFERGVIHSTVRVAAFVRNGIAVVDFSSGTVEYLSCDVPKTPITAIYATSDGQTDEIHYSHKNMTITIDALAQGECNIHETFWSSPLNNFVYRFPFVVGFGQDIIEIRLAVNGNLLCSMYMPAVKVLSSKEDIVFAVDRPISLNGNTTTSTGHGNTAKTHRSSFIRRENKEISASTTKRWDVYRISAAALQMNENKEHNENTLAELSPQLLRNMANNTERKQNFTREPNSQKQRSGSRARESDFHSTRFTDYSAPNTPLMNIFIDPFSDNDLLL</sequence>
<dbReference type="Pfam" id="PF02145">
    <property type="entry name" value="Rap_GAP"/>
    <property type="match status" value="1"/>
</dbReference>
<evidence type="ECO:0000259" key="4">
    <source>
        <dbReference type="PROSITE" id="PS50219"/>
    </source>
</evidence>
<dbReference type="WBParaSite" id="PgR105_g011_t06">
    <property type="protein sequence ID" value="PgR105_g011_t06"/>
    <property type="gene ID" value="PgR105_g011"/>
</dbReference>
<dbReference type="PANTHER" id="PTHR15711">
    <property type="entry name" value="RAP GTPASE-ACTIVATING PROTEIN"/>
    <property type="match status" value="1"/>
</dbReference>
<feature type="region of interest" description="Disordered" evidence="2">
    <location>
        <begin position="829"/>
        <end position="853"/>
    </location>
</feature>
<evidence type="ECO:0000256" key="1">
    <source>
        <dbReference type="ARBA" id="ARBA00022468"/>
    </source>
</evidence>
<dbReference type="AlphaFoldDB" id="A0A915C9R6"/>
<evidence type="ECO:0000256" key="2">
    <source>
        <dbReference type="SAM" id="MobiDB-lite"/>
    </source>
</evidence>
<reference evidence="6 7" key="1">
    <citation type="submission" date="2022-11" db="UniProtKB">
        <authorList>
            <consortium name="WormBaseParasite"/>
        </authorList>
    </citation>
    <scope>IDENTIFICATION</scope>
</reference>
<proteinExistence type="predicted"/>
<evidence type="ECO:0000313" key="5">
    <source>
        <dbReference type="Proteomes" id="UP000887569"/>
    </source>
</evidence>
<accession>A0A915C9R6</accession>
<dbReference type="SUPFAM" id="SSF111347">
    <property type="entry name" value="Rap/Ran-GAP"/>
    <property type="match status" value="1"/>
</dbReference>
<dbReference type="InterPro" id="IPR000331">
    <property type="entry name" value="Rap/Ran_GAP_dom"/>
</dbReference>
<dbReference type="InterPro" id="IPR035974">
    <property type="entry name" value="Rap/Ran-GAP_sf"/>
</dbReference>